<evidence type="ECO:0000313" key="6">
    <source>
        <dbReference type="EMBL" id="MRX11215.1"/>
    </source>
</evidence>
<comment type="similarity">
    <text evidence="1">Belongs to the LysR transcriptional regulatory family.</text>
</comment>
<keyword evidence="3" id="KW-0238">DNA-binding</keyword>
<name>A0A6L5QNM7_9BURK</name>
<dbReference type="PANTHER" id="PTHR30346">
    <property type="entry name" value="TRANSCRIPTIONAL DUAL REGULATOR HCAR-RELATED"/>
    <property type="match status" value="1"/>
</dbReference>
<dbReference type="InterPro" id="IPR000847">
    <property type="entry name" value="LysR_HTH_N"/>
</dbReference>
<dbReference type="Pfam" id="PF03466">
    <property type="entry name" value="LysR_substrate"/>
    <property type="match status" value="1"/>
</dbReference>
<keyword evidence="2" id="KW-0805">Transcription regulation</keyword>
<dbReference type="SUPFAM" id="SSF46785">
    <property type="entry name" value="Winged helix' DNA-binding domain"/>
    <property type="match status" value="1"/>
</dbReference>
<dbReference type="SUPFAM" id="SSF53850">
    <property type="entry name" value="Periplasmic binding protein-like II"/>
    <property type="match status" value="1"/>
</dbReference>
<sequence length="303" mass="32470">MKASELRLYQNFLLLAQELHFGRAADLASITQPALSQQIARLEESLGVKLLDRDQRQLALTPAGVVFRDGIAKILSNFDQLAQQTAAAGGGEDLWISIGITEYANLPVLADAMSQLLLAYPDARLVRHEILHQQHGGALMRGQIDVGVGVILGGPQAAMPHSSEISSRLVAASDWALLLPDTHRWAGAQQLPLSSLAEERIVVFAREVNPPVYDGLVAACQAAGVTPNFVFEATQSLFGIQLARDGMGLMLGTAFVLGTPPPGMRVVPLAGLEPLTMVANWRSDECRPVVKSFLALLFTAAGH</sequence>
<evidence type="ECO:0000256" key="3">
    <source>
        <dbReference type="ARBA" id="ARBA00023125"/>
    </source>
</evidence>
<dbReference type="Gene3D" id="3.40.190.10">
    <property type="entry name" value="Periplasmic binding protein-like II"/>
    <property type="match status" value="2"/>
</dbReference>
<comment type="caution">
    <text evidence="6">The sequence shown here is derived from an EMBL/GenBank/DDBJ whole genome shotgun (WGS) entry which is preliminary data.</text>
</comment>
<dbReference type="PANTHER" id="PTHR30346:SF17">
    <property type="entry name" value="LYSR FAMILY TRANSCRIPTIONAL REGULATOR"/>
    <property type="match status" value="1"/>
</dbReference>
<dbReference type="GO" id="GO:0003677">
    <property type="term" value="F:DNA binding"/>
    <property type="evidence" value="ECO:0007669"/>
    <property type="project" value="UniProtKB-KW"/>
</dbReference>
<dbReference type="InterPro" id="IPR036388">
    <property type="entry name" value="WH-like_DNA-bd_sf"/>
</dbReference>
<evidence type="ECO:0000256" key="4">
    <source>
        <dbReference type="ARBA" id="ARBA00023163"/>
    </source>
</evidence>
<accession>A0A6L5QNM7</accession>
<evidence type="ECO:0000256" key="1">
    <source>
        <dbReference type="ARBA" id="ARBA00009437"/>
    </source>
</evidence>
<reference evidence="6 7" key="1">
    <citation type="submission" date="2019-11" db="EMBL/GenBank/DDBJ databases">
        <title>Novel species isolated from a subtropical stream in China.</title>
        <authorList>
            <person name="Lu H."/>
        </authorList>
    </citation>
    <scope>NUCLEOTIDE SEQUENCE [LARGE SCALE GENOMIC DNA]</scope>
    <source>
        <strain evidence="6 7">FT25W</strain>
    </source>
</reference>
<evidence type="ECO:0000313" key="7">
    <source>
        <dbReference type="Proteomes" id="UP000481037"/>
    </source>
</evidence>
<feature type="domain" description="HTH lysR-type" evidence="5">
    <location>
        <begin position="1"/>
        <end position="61"/>
    </location>
</feature>
<keyword evidence="7" id="KW-1185">Reference proteome</keyword>
<protein>
    <submittedName>
        <fullName evidence="6">LysR family transcriptional regulator</fullName>
    </submittedName>
</protein>
<dbReference type="EMBL" id="WKJM01000030">
    <property type="protein sequence ID" value="MRX11215.1"/>
    <property type="molecule type" value="Genomic_DNA"/>
</dbReference>
<dbReference type="PROSITE" id="PS50931">
    <property type="entry name" value="HTH_LYSR"/>
    <property type="match status" value="1"/>
</dbReference>
<proteinExistence type="inferred from homology"/>
<dbReference type="InterPro" id="IPR005119">
    <property type="entry name" value="LysR_subst-bd"/>
</dbReference>
<organism evidence="6 7">
    <name type="scientific">Duganella alba</name>
    <dbReference type="NCBI Taxonomy" id="2666081"/>
    <lineage>
        <taxon>Bacteria</taxon>
        <taxon>Pseudomonadati</taxon>
        <taxon>Pseudomonadota</taxon>
        <taxon>Betaproteobacteria</taxon>
        <taxon>Burkholderiales</taxon>
        <taxon>Oxalobacteraceae</taxon>
        <taxon>Telluria group</taxon>
        <taxon>Duganella</taxon>
    </lineage>
</organism>
<gene>
    <name evidence="6" type="ORF">GJ697_25650</name>
</gene>
<dbReference type="PRINTS" id="PR00039">
    <property type="entry name" value="HTHLYSR"/>
</dbReference>
<dbReference type="Gene3D" id="1.10.10.10">
    <property type="entry name" value="Winged helix-like DNA-binding domain superfamily/Winged helix DNA-binding domain"/>
    <property type="match status" value="1"/>
</dbReference>
<dbReference type="CDD" id="cd08414">
    <property type="entry name" value="PBP2_LTTR_aromatics_like"/>
    <property type="match status" value="1"/>
</dbReference>
<dbReference type="RefSeq" id="WP_154369300.1">
    <property type="nucleotide sequence ID" value="NZ_WKJM01000030.1"/>
</dbReference>
<evidence type="ECO:0000256" key="2">
    <source>
        <dbReference type="ARBA" id="ARBA00023015"/>
    </source>
</evidence>
<dbReference type="AlphaFoldDB" id="A0A6L5QNM7"/>
<dbReference type="Pfam" id="PF00126">
    <property type="entry name" value="HTH_1"/>
    <property type="match status" value="1"/>
</dbReference>
<dbReference type="GO" id="GO:0032993">
    <property type="term" value="C:protein-DNA complex"/>
    <property type="evidence" value="ECO:0007669"/>
    <property type="project" value="TreeGrafter"/>
</dbReference>
<keyword evidence="4" id="KW-0804">Transcription</keyword>
<dbReference type="InterPro" id="IPR036390">
    <property type="entry name" value="WH_DNA-bd_sf"/>
</dbReference>
<dbReference type="Proteomes" id="UP000481037">
    <property type="component" value="Unassembled WGS sequence"/>
</dbReference>
<dbReference type="GO" id="GO:0003700">
    <property type="term" value="F:DNA-binding transcription factor activity"/>
    <property type="evidence" value="ECO:0007669"/>
    <property type="project" value="InterPro"/>
</dbReference>
<dbReference type="FunFam" id="1.10.10.10:FF:000001">
    <property type="entry name" value="LysR family transcriptional regulator"/>
    <property type="match status" value="1"/>
</dbReference>
<evidence type="ECO:0000259" key="5">
    <source>
        <dbReference type="PROSITE" id="PS50931"/>
    </source>
</evidence>